<evidence type="ECO:0000259" key="2">
    <source>
        <dbReference type="Pfam" id="PF12770"/>
    </source>
</evidence>
<dbReference type="Pfam" id="PF12770">
    <property type="entry name" value="CHAT"/>
    <property type="match status" value="1"/>
</dbReference>
<evidence type="ECO:0000313" key="3">
    <source>
        <dbReference type="EMBL" id="KHD77410.1"/>
    </source>
</evidence>
<comment type="caution">
    <text evidence="3">The sequence shown here is derived from an EMBL/GenBank/DDBJ whole genome shotgun (WGS) entry which is preliminary data.</text>
</comment>
<sequence length="1118" mass="116649">MTPATRGDLVAALLLAGQHRIDPAAGPGRYWPPSDALTAAAAALAAGEPGRARHCLHAAGGGPDGTRAVLEHAVIVFDRQWSFPGTGSMLTDDAVTALRAADEAVPETARHSPLGILATVLLPDLFTVRAMSEDEHRAGLSLLAARRRRRLAAAAAGWPGLGPAARSYLALACADLAHRDADPAAAEAALQQAAALADGDAAAQAHLDLVRGDWLAEPAGHVETLGAPGLPAPGLHAPGLHASGLHASGLHASGSHALGAARELYSRAEQRWAAIGSRSGQAAIALRRAHLARLAGRATERDEHLEHARTLAGAAGHGSLAALITVHRAVDLIADGRRPPPEPVDQVGDWVRGDGSRSFGAGLVRLLLMRARAWRDDGDFTRAHRTVRLARRLGGPDGHRFDGASISVALAADYGGAGYRRARMRRAEAELDTAPRPRSALDWVTCAVRALELYAEANALADPDALDDAAIRLGQVLALPVRPDPDDMAAVGAARSEVALAWGRSTALRGWYEGLRLRDQGRPEAARLAFEQALEAAGDDAFPRCAVLTALGRRDEALAIAYDLSTLMPPEQAANLFLRLDEAEFAALALAGVDGPADPPWLLDALWARLHRTVGDTAGQIRRATAAVGIFEERRNRLARDLLRSAASDDLVVAGAYHDLLTGLVAAGDGAAALAVSDRARGLPFTLLADLSAEPGRVRRAVRAWLAEESRWAAAHEAARLDADRLDRAEEAVDEAEERVEERLVRRRIAPPPDVAAAVAALPGDAVLLAYHRYEQELVGWAATGDGEITCAGPVRDPDVLTHTARWHDALRGGETDPASAAALAGRLLEPFADRIAGRRRVLIVAHRDLALVPFHALPWAGGLLGDRHDVSYLPAVSLLTRRPGGPLRLGDALVVGDPAFDPRTGPPPLPGTRCEALAVAGLLGAGPPLLGAGATATAVLRRAPGAGVVHLASHAIVPPGAPNLAHVVLAGGSRLTVADLLGLDLTGALVVLSACRTGTGTATHGGDLIGLTRAVLLAGAEHAVVSLWPVHDAVAAVLMRDFYTHLRDGVRPGAALARAQRQVRALPETVLTAEYANLAAGLGAPADAAGVRDAGGDQETAPDPMHGWAPFVHVGRL</sequence>
<protein>
    <recommendedName>
        <fullName evidence="2">CHAT domain-containing protein</fullName>
    </recommendedName>
</protein>
<evidence type="ECO:0000256" key="1">
    <source>
        <dbReference type="SAM" id="Coils"/>
    </source>
</evidence>
<dbReference type="PANTHER" id="PTHR10098">
    <property type="entry name" value="RAPSYN-RELATED"/>
    <property type="match status" value="1"/>
</dbReference>
<keyword evidence="4" id="KW-1185">Reference proteome</keyword>
<dbReference type="EMBL" id="JRTT01000011">
    <property type="protein sequence ID" value="KHD77410.1"/>
    <property type="molecule type" value="Genomic_DNA"/>
</dbReference>
<feature type="domain" description="CHAT" evidence="2">
    <location>
        <begin position="820"/>
        <end position="1117"/>
    </location>
</feature>
<dbReference type="RefSeq" id="WP_043524322.1">
    <property type="nucleotide sequence ID" value="NZ_BOMZ01000083.1"/>
</dbReference>
<proteinExistence type="predicted"/>
<name>A0A0A6UMR3_ACTUT</name>
<dbReference type="PANTHER" id="PTHR10098:SF108">
    <property type="entry name" value="TETRATRICOPEPTIDE REPEAT PROTEIN 28"/>
    <property type="match status" value="1"/>
</dbReference>
<dbReference type="AlphaFoldDB" id="A0A0A6UMR3"/>
<dbReference type="eggNOG" id="COG4995">
    <property type="taxonomic scope" value="Bacteria"/>
</dbReference>
<evidence type="ECO:0000313" key="4">
    <source>
        <dbReference type="Proteomes" id="UP000054537"/>
    </source>
</evidence>
<dbReference type="Proteomes" id="UP000054537">
    <property type="component" value="Unassembled WGS sequence"/>
</dbReference>
<keyword evidence="1" id="KW-0175">Coiled coil</keyword>
<feature type="coiled-coil region" evidence="1">
    <location>
        <begin position="719"/>
        <end position="746"/>
    </location>
</feature>
<accession>A0A0A6UMR3</accession>
<dbReference type="OrthoDB" id="4331905at2"/>
<dbReference type="InterPro" id="IPR024983">
    <property type="entry name" value="CHAT_dom"/>
</dbReference>
<organism evidence="3 4">
    <name type="scientific">Actinoplanes utahensis</name>
    <dbReference type="NCBI Taxonomy" id="1869"/>
    <lineage>
        <taxon>Bacteria</taxon>
        <taxon>Bacillati</taxon>
        <taxon>Actinomycetota</taxon>
        <taxon>Actinomycetes</taxon>
        <taxon>Micromonosporales</taxon>
        <taxon>Micromonosporaceae</taxon>
        <taxon>Actinoplanes</taxon>
    </lineage>
</organism>
<dbReference type="STRING" id="1869.MB27_11790"/>
<reference evidence="3 4" key="1">
    <citation type="submission" date="2014-10" db="EMBL/GenBank/DDBJ databases">
        <title>Draft genome sequence of Actinoplanes utahensis NRRL 12052.</title>
        <authorList>
            <person name="Velasco-Bucheli B."/>
            <person name="del Cerro C."/>
            <person name="Hormigo D."/>
            <person name="Garcia J.L."/>
            <person name="Acebal C."/>
            <person name="Arroyo M."/>
            <person name="de la Mata I."/>
        </authorList>
    </citation>
    <scope>NUCLEOTIDE SEQUENCE [LARGE SCALE GENOMIC DNA]</scope>
    <source>
        <strain evidence="3 4">NRRL 12052</strain>
    </source>
</reference>
<gene>
    <name evidence="3" type="ORF">MB27_11790</name>
</gene>